<dbReference type="AlphaFoldDB" id="A0AAN5CEP3"/>
<dbReference type="PANTHER" id="PTHR22955:SF66">
    <property type="entry name" value="INTEGRASE CATALYTIC DOMAIN-CONTAINING PROTEIN"/>
    <property type="match status" value="1"/>
</dbReference>
<gene>
    <name evidence="1" type="ORF">PMAYCL1PPCAC_09216</name>
</gene>
<dbReference type="PANTHER" id="PTHR22955">
    <property type="entry name" value="RETROTRANSPOSON"/>
    <property type="match status" value="1"/>
</dbReference>
<name>A0AAN5CEP3_9BILA</name>
<dbReference type="Pfam" id="PF05380">
    <property type="entry name" value="Peptidase_A17"/>
    <property type="match status" value="2"/>
</dbReference>
<keyword evidence="2" id="KW-1185">Reference proteome</keyword>
<dbReference type="InterPro" id="IPR008042">
    <property type="entry name" value="Retrotrans_Pao"/>
</dbReference>
<dbReference type="Proteomes" id="UP001328107">
    <property type="component" value="Unassembled WGS sequence"/>
</dbReference>
<protein>
    <recommendedName>
        <fullName evidence="3">Reverse transcriptase domain-containing protein</fullName>
    </recommendedName>
</protein>
<proteinExistence type="predicted"/>
<dbReference type="SUPFAM" id="SSF56672">
    <property type="entry name" value="DNA/RNA polymerases"/>
    <property type="match status" value="1"/>
</dbReference>
<feature type="non-terminal residue" evidence="1">
    <location>
        <position position="360"/>
    </location>
</feature>
<evidence type="ECO:0000313" key="1">
    <source>
        <dbReference type="EMBL" id="GMR39021.1"/>
    </source>
</evidence>
<dbReference type="InterPro" id="IPR043502">
    <property type="entry name" value="DNA/RNA_pol_sf"/>
</dbReference>
<evidence type="ECO:0000313" key="2">
    <source>
        <dbReference type="Proteomes" id="UP001328107"/>
    </source>
</evidence>
<reference evidence="2" key="1">
    <citation type="submission" date="2022-10" db="EMBL/GenBank/DDBJ databases">
        <title>Genome assembly of Pristionchus species.</title>
        <authorList>
            <person name="Yoshida K."/>
            <person name="Sommer R.J."/>
        </authorList>
    </citation>
    <scope>NUCLEOTIDE SEQUENCE [LARGE SCALE GENOMIC DNA]</scope>
    <source>
        <strain evidence="2">RS5460</strain>
    </source>
</reference>
<dbReference type="EMBL" id="BTRK01000002">
    <property type="protein sequence ID" value="GMR39021.1"/>
    <property type="molecule type" value="Genomic_DNA"/>
</dbReference>
<sequence>MAERFLPVDPISRIYETTEKEERKLADAFVSKHFNETVQSHNDGYYAQYAMKPVAQDELPDNYNLAVSRLASTRRSLSTDRNLLSFYDSIIQDQLSLGQIELVDPSDNSGIIHYLAHQPVLRPDRLRPYLIVADVEKAFLQVKLCPSQRNMLRFLWLKDIDKPATPQNILTLRFCVTPFGVDQSPCLLNKIINHHSMAINLRDYSSNSPSFMEAVSESDRSKDTYQKLLGLTWNTETDTLSIKIPISAKRETESKRTMLSTVSSSYDPLGFLNPLLLPPRLSVQSLWNNPLKWDEAVDDHINRYSHISVAQDIILIAFSDASKQAMAASIYSYVPGDSPVLLIAKTRLAPIQSNSTIPKM</sequence>
<comment type="caution">
    <text evidence="1">The sequence shown here is derived from an EMBL/GenBank/DDBJ whole genome shotgun (WGS) entry which is preliminary data.</text>
</comment>
<accession>A0AAN5CEP3</accession>
<evidence type="ECO:0008006" key="3">
    <source>
        <dbReference type="Google" id="ProtNLM"/>
    </source>
</evidence>
<organism evidence="1 2">
    <name type="scientific">Pristionchus mayeri</name>
    <dbReference type="NCBI Taxonomy" id="1317129"/>
    <lineage>
        <taxon>Eukaryota</taxon>
        <taxon>Metazoa</taxon>
        <taxon>Ecdysozoa</taxon>
        <taxon>Nematoda</taxon>
        <taxon>Chromadorea</taxon>
        <taxon>Rhabditida</taxon>
        <taxon>Rhabditina</taxon>
        <taxon>Diplogasteromorpha</taxon>
        <taxon>Diplogasteroidea</taxon>
        <taxon>Neodiplogasteridae</taxon>
        <taxon>Pristionchus</taxon>
    </lineage>
</organism>